<evidence type="ECO:0000313" key="8">
    <source>
        <dbReference type="EMBL" id="GAG05164.1"/>
    </source>
</evidence>
<dbReference type="Gene3D" id="3.40.630.30">
    <property type="match status" value="1"/>
</dbReference>
<dbReference type="Pfam" id="PF16199">
    <property type="entry name" value="Radical_SAM_C"/>
    <property type="match status" value="1"/>
</dbReference>
<evidence type="ECO:0000256" key="5">
    <source>
        <dbReference type="ARBA" id="ARBA00023014"/>
    </source>
</evidence>
<dbReference type="PANTHER" id="PTHR11135">
    <property type="entry name" value="HISTONE ACETYLTRANSFERASE-RELATED"/>
    <property type="match status" value="1"/>
</dbReference>
<dbReference type="GO" id="GO:0002926">
    <property type="term" value="P:tRNA wobble base 5-methoxycarbonylmethyl-2-thiouridinylation"/>
    <property type="evidence" value="ECO:0007669"/>
    <property type="project" value="TreeGrafter"/>
</dbReference>
<dbReference type="InterPro" id="IPR039661">
    <property type="entry name" value="ELP3"/>
</dbReference>
<dbReference type="GO" id="GO:0005737">
    <property type="term" value="C:cytoplasm"/>
    <property type="evidence" value="ECO:0007669"/>
    <property type="project" value="TreeGrafter"/>
</dbReference>
<dbReference type="InterPro" id="IPR032432">
    <property type="entry name" value="Radical_SAM_C"/>
</dbReference>
<reference evidence="8" key="1">
    <citation type="journal article" date="2014" name="Front. Microbiol.">
        <title>High frequency of phylogenetically diverse reductive dehalogenase-homologous genes in deep subseafloor sedimentary metagenomes.</title>
        <authorList>
            <person name="Kawai M."/>
            <person name="Futagami T."/>
            <person name="Toyoda A."/>
            <person name="Takaki Y."/>
            <person name="Nishi S."/>
            <person name="Hori S."/>
            <person name="Arai W."/>
            <person name="Tsubouchi T."/>
            <person name="Morono Y."/>
            <person name="Uchiyama I."/>
            <person name="Ito T."/>
            <person name="Fujiyama A."/>
            <person name="Inagaki F."/>
            <person name="Takami H."/>
        </authorList>
    </citation>
    <scope>NUCLEOTIDE SEQUENCE</scope>
    <source>
        <strain evidence="8">Expedition CK06-06</strain>
    </source>
</reference>
<dbReference type="Pfam" id="PF00583">
    <property type="entry name" value="Acetyltransf_1"/>
    <property type="match status" value="1"/>
</dbReference>
<dbReference type="EMBL" id="BARS01022887">
    <property type="protein sequence ID" value="GAG05164.1"/>
    <property type="molecule type" value="Genomic_DNA"/>
</dbReference>
<evidence type="ECO:0000259" key="7">
    <source>
        <dbReference type="Pfam" id="PF16199"/>
    </source>
</evidence>
<dbReference type="InterPro" id="IPR016181">
    <property type="entry name" value="Acyl_CoA_acyltransferase"/>
</dbReference>
<keyword evidence="4" id="KW-0408">Iron</keyword>
<gene>
    <name evidence="8" type="ORF">S01H1_36523</name>
</gene>
<dbReference type="PANTHER" id="PTHR11135:SF0">
    <property type="entry name" value="ELONGATOR COMPLEX PROTEIN 3"/>
    <property type="match status" value="1"/>
</dbReference>
<name>X0UHD7_9ZZZZ</name>
<evidence type="ECO:0000256" key="3">
    <source>
        <dbReference type="ARBA" id="ARBA00022723"/>
    </source>
</evidence>
<dbReference type="SUPFAM" id="SSF102114">
    <property type="entry name" value="Radical SAM enzymes"/>
    <property type="match status" value="1"/>
</dbReference>
<dbReference type="GO" id="GO:0016747">
    <property type="term" value="F:acyltransferase activity, transferring groups other than amino-acyl groups"/>
    <property type="evidence" value="ECO:0007669"/>
    <property type="project" value="InterPro"/>
</dbReference>
<dbReference type="SUPFAM" id="SSF55729">
    <property type="entry name" value="Acyl-CoA N-acyltransferases (Nat)"/>
    <property type="match status" value="1"/>
</dbReference>
<feature type="non-terminal residue" evidence="8">
    <location>
        <position position="1"/>
    </location>
</feature>
<dbReference type="InterPro" id="IPR058240">
    <property type="entry name" value="rSAM_sf"/>
</dbReference>
<accession>X0UHD7</accession>
<sequence length="259" mass="30271">ATKLLKDAGFKVLYQVMPNLPGSTFKKDLELFKVLFNDERFKPDWLKIYPCLICPKTKLFKMWQQGKYKPYTEKQLINLLLKAKQEMPYWVRIARIFRDIPSHSIVAGCKTSNIREVLPKNKKCNCIRCREVKGDYQSKEKIYLFREDYNASGGKEIFLSFENKKRTKLYSILRLRISNTAIIRELQTFGSQLSVKEKSQHSPQHKGLGKKLIKKAEAIALKEFGLKKIVVISGIGARQYYKKLGYRLKDTYMIKSLNN</sequence>
<evidence type="ECO:0000256" key="2">
    <source>
        <dbReference type="ARBA" id="ARBA00022691"/>
    </source>
</evidence>
<evidence type="ECO:0000259" key="6">
    <source>
        <dbReference type="Pfam" id="PF00583"/>
    </source>
</evidence>
<dbReference type="AlphaFoldDB" id="X0UHD7"/>
<comment type="caution">
    <text evidence="8">The sequence shown here is derived from an EMBL/GenBank/DDBJ whole genome shotgun (WGS) entry which is preliminary data.</text>
</comment>
<dbReference type="GO" id="GO:0051539">
    <property type="term" value="F:4 iron, 4 sulfur cluster binding"/>
    <property type="evidence" value="ECO:0007669"/>
    <property type="project" value="UniProtKB-KW"/>
</dbReference>
<keyword evidence="3" id="KW-0479">Metal-binding</keyword>
<protein>
    <recommendedName>
        <fullName evidence="9">N-acetyltransferase domain-containing protein</fullName>
    </recommendedName>
</protein>
<dbReference type="InterPro" id="IPR000182">
    <property type="entry name" value="GNAT_dom"/>
</dbReference>
<proteinExistence type="predicted"/>
<keyword evidence="2" id="KW-0949">S-adenosyl-L-methionine</keyword>
<feature type="domain" description="N-acetyltransferase" evidence="6">
    <location>
        <begin position="204"/>
        <end position="246"/>
    </location>
</feature>
<dbReference type="GO" id="GO:0046872">
    <property type="term" value="F:metal ion binding"/>
    <property type="evidence" value="ECO:0007669"/>
    <property type="project" value="UniProtKB-KW"/>
</dbReference>
<feature type="domain" description="Radical SAM C-terminal extension" evidence="7">
    <location>
        <begin position="43"/>
        <end position="117"/>
    </location>
</feature>
<evidence type="ECO:0000256" key="4">
    <source>
        <dbReference type="ARBA" id="ARBA00023004"/>
    </source>
</evidence>
<keyword evidence="1" id="KW-0004">4Fe-4S</keyword>
<organism evidence="8">
    <name type="scientific">marine sediment metagenome</name>
    <dbReference type="NCBI Taxonomy" id="412755"/>
    <lineage>
        <taxon>unclassified sequences</taxon>
        <taxon>metagenomes</taxon>
        <taxon>ecological metagenomes</taxon>
    </lineage>
</organism>
<keyword evidence="5" id="KW-0411">Iron-sulfur</keyword>
<evidence type="ECO:0008006" key="9">
    <source>
        <dbReference type="Google" id="ProtNLM"/>
    </source>
</evidence>
<evidence type="ECO:0000256" key="1">
    <source>
        <dbReference type="ARBA" id="ARBA00022485"/>
    </source>
</evidence>